<dbReference type="RefSeq" id="WP_140926736.1">
    <property type="nucleotide sequence ID" value="NZ_VFSU01000011.1"/>
</dbReference>
<dbReference type="AlphaFoldDB" id="A0A501XT08"/>
<keyword evidence="1" id="KW-0472">Membrane</keyword>
<evidence type="ECO:0000313" key="3">
    <source>
        <dbReference type="Proteomes" id="UP000319897"/>
    </source>
</evidence>
<feature type="transmembrane region" description="Helical" evidence="1">
    <location>
        <begin position="186"/>
        <end position="204"/>
    </location>
</feature>
<dbReference type="Pfam" id="PF12412">
    <property type="entry name" value="DUF3667"/>
    <property type="match status" value="1"/>
</dbReference>
<dbReference type="Proteomes" id="UP000319897">
    <property type="component" value="Unassembled WGS sequence"/>
</dbReference>
<accession>A0A501XT08</accession>
<dbReference type="OrthoDB" id="9111327at2"/>
<proteinExistence type="predicted"/>
<keyword evidence="1" id="KW-0812">Transmembrane</keyword>
<feature type="transmembrane region" description="Helical" evidence="1">
    <location>
        <begin position="216"/>
        <end position="237"/>
    </location>
</feature>
<protein>
    <submittedName>
        <fullName evidence="2">DUF3667 domain-containing protein</fullName>
    </submittedName>
</protein>
<comment type="caution">
    <text evidence="2">The sequence shown here is derived from an EMBL/GenBank/DDBJ whole genome shotgun (WGS) entry which is preliminary data.</text>
</comment>
<evidence type="ECO:0000256" key="1">
    <source>
        <dbReference type="SAM" id="Phobius"/>
    </source>
</evidence>
<gene>
    <name evidence="2" type="ORF">FJQ54_02320</name>
</gene>
<feature type="transmembrane region" description="Helical" evidence="1">
    <location>
        <begin position="243"/>
        <end position="264"/>
    </location>
</feature>
<feature type="transmembrane region" description="Helical" evidence="1">
    <location>
        <begin position="276"/>
        <end position="303"/>
    </location>
</feature>
<sequence length="304" mass="32494">MSAAGGATIAAAVCADCGTPAPSRHCPACGQKTTLDSSLGAMISSLLHDLSHVDGKFFRTLPMLAFRPGLLTRRYIDGQRTRYVGPSVIFLSSAFLMFLSFNLLPASPPPPACDSTSALHRAGTAVRKDLQELGPAVGSILPPTSPTGLPASVQWIERHASADIRAKAEASLRNPEVALMKVKQKAYKLGFLLIPLSFPALWLLVGLRPGVRSYDLVVFSLYSVGIMSLLLTVVMLLAGTGLFAWPLYTTLLLGVPPVHFFVHLRGTFALSNADALWRTAVLCVVATLSLVAFLMLVLVWGILI</sequence>
<feature type="transmembrane region" description="Helical" evidence="1">
    <location>
        <begin position="83"/>
        <end position="101"/>
    </location>
</feature>
<dbReference type="InterPro" id="IPR022134">
    <property type="entry name" value="DUF3667"/>
</dbReference>
<organism evidence="2 3">
    <name type="scientific">Sandaracinobacter neustonicus</name>
    <dbReference type="NCBI Taxonomy" id="1715348"/>
    <lineage>
        <taxon>Bacteria</taxon>
        <taxon>Pseudomonadati</taxon>
        <taxon>Pseudomonadota</taxon>
        <taxon>Alphaproteobacteria</taxon>
        <taxon>Sphingomonadales</taxon>
        <taxon>Sphingosinicellaceae</taxon>
        <taxon>Sandaracinobacter</taxon>
    </lineage>
</organism>
<evidence type="ECO:0000313" key="2">
    <source>
        <dbReference type="EMBL" id="TPE63710.1"/>
    </source>
</evidence>
<reference evidence="2 3" key="1">
    <citation type="submission" date="2019-06" db="EMBL/GenBank/DDBJ databases">
        <authorList>
            <person name="Lee I."/>
            <person name="Jang G.I."/>
            <person name="Hwang C.Y."/>
        </authorList>
    </citation>
    <scope>NUCLEOTIDE SEQUENCE [LARGE SCALE GENOMIC DNA]</scope>
    <source>
        <strain evidence="2 3">PAMC 28131</strain>
    </source>
</reference>
<keyword evidence="3" id="KW-1185">Reference proteome</keyword>
<keyword evidence="1" id="KW-1133">Transmembrane helix</keyword>
<dbReference type="EMBL" id="VFSU01000011">
    <property type="protein sequence ID" value="TPE63710.1"/>
    <property type="molecule type" value="Genomic_DNA"/>
</dbReference>
<name>A0A501XT08_9SPHN</name>